<organism evidence="5 6">
    <name type="scientific">Marinobacter persicus</name>
    <dbReference type="NCBI Taxonomy" id="930118"/>
    <lineage>
        <taxon>Bacteria</taxon>
        <taxon>Pseudomonadati</taxon>
        <taxon>Pseudomonadota</taxon>
        <taxon>Gammaproteobacteria</taxon>
        <taxon>Pseudomonadales</taxon>
        <taxon>Marinobacteraceae</taxon>
        <taxon>Marinobacter</taxon>
    </lineage>
</organism>
<dbReference type="InterPro" id="IPR008972">
    <property type="entry name" value="Cupredoxin"/>
</dbReference>
<feature type="signal peptide" evidence="3">
    <location>
        <begin position="1"/>
        <end position="21"/>
    </location>
</feature>
<dbReference type="Proteomes" id="UP000199445">
    <property type="component" value="Unassembled WGS sequence"/>
</dbReference>
<dbReference type="OrthoDB" id="9816061at2"/>
<keyword evidence="2" id="KW-0186">Copper</keyword>
<evidence type="ECO:0000256" key="1">
    <source>
        <dbReference type="ARBA" id="ARBA00022723"/>
    </source>
</evidence>
<dbReference type="RefSeq" id="WP_091702068.1">
    <property type="nucleotide sequence ID" value="NZ_BMYN01000003.1"/>
</dbReference>
<dbReference type="GO" id="GO:0005507">
    <property type="term" value="F:copper ion binding"/>
    <property type="evidence" value="ECO:0007669"/>
    <property type="project" value="InterPro"/>
</dbReference>
<evidence type="ECO:0000256" key="2">
    <source>
        <dbReference type="ARBA" id="ARBA00023008"/>
    </source>
</evidence>
<dbReference type="PANTHER" id="PTHR38439:SF3">
    <property type="entry name" value="COPPER-RESISTANT CUPROPROTEIN COPI"/>
    <property type="match status" value="1"/>
</dbReference>
<evidence type="ECO:0000313" key="6">
    <source>
        <dbReference type="Proteomes" id="UP000199445"/>
    </source>
</evidence>
<reference evidence="5 6" key="1">
    <citation type="submission" date="2016-10" db="EMBL/GenBank/DDBJ databases">
        <authorList>
            <person name="de Groot N.N."/>
        </authorList>
    </citation>
    <scope>NUCLEOTIDE SEQUENCE [LARGE SCALE GENOMIC DNA]</scope>
    <source>
        <strain evidence="5 6">IBRC-M 10445</strain>
    </source>
</reference>
<gene>
    <name evidence="5" type="ORF">SAMN05216429_10391</name>
</gene>
<name>A0A1I3RVL8_9GAMM</name>
<evidence type="ECO:0000256" key="3">
    <source>
        <dbReference type="SAM" id="SignalP"/>
    </source>
</evidence>
<protein>
    <submittedName>
        <fullName evidence="5">Uncharacterized copper-binding protein, cupredoxin-like subfamily</fullName>
    </submittedName>
</protein>
<dbReference type="Pfam" id="PF00127">
    <property type="entry name" value="Copper-bind"/>
    <property type="match status" value="1"/>
</dbReference>
<sequence length="175" mass="19077">MNASKFLVIAAVVSMPAATFAAGADGHGHGMASGEPGKASQASRTINVEMYDNYYEPEMIDVEPGETVRFVVENKGNLVHEFNIGTPGMHDAHQKEMKMMVEHGVIQGGQIHHDMMNMDMGNGHSMKHDDPNSVLLEPGESQEVVWTFSDKGNVEFACNVPGHYQAGMYGEINLK</sequence>
<keyword evidence="6" id="KW-1185">Reference proteome</keyword>
<feature type="chain" id="PRO_5011612677" evidence="3">
    <location>
        <begin position="22"/>
        <end position="175"/>
    </location>
</feature>
<feature type="domain" description="Blue (type 1) copper" evidence="4">
    <location>
        <begin position="53"/>
        <end position="174"/>
    </location>
</feature>
<keyword evidence="3" id="KW-0732">Signal</keyword>
<dbReference type="InterPro" id="IPR000923">
    <property type="entry name" value="BlueCu_1"/>
</dbReference>
<dbReference type="PANTHER" id="PTHR38439">
    <property type="entry name" value="AURACYANIN-B"/>
    <property type="match status" value="1"/>
</dbReference>
<dbReference type="GO" id="GO:0009055">
    <property type="term" value="F:electron transfer activity"/>
    <property type="evidence" value="ECO:0007669"/>
    <property type="project" value="InterPro"/>
</dbReference>
<accession>A0A1I3RVL8</accession>
<proteinExistence type="predicted"/>
<dbReference type="AlphaFoldDB" id="A0A1I3RVL8"/>
<keyword evidence="1" id="KW-0479">Metal-binding</keyword>
<dbReference type="InterPro" id="IPR050845">
    <property type="entry name" value="Cu-binding_ET"/>
</dbReference>
<dbReference type="Gene3D" id="2.60.40.420">
    <property type="entry name" value="Cupredoxins - blue copper proteins"/>
    <property type="match status" value="1"/>
</dbReference>
<dbReference type="EMBL" id="FOSC01000003">
    <property type="protein sequence ID" value="SFJ50070.1"/>
    <property type="molecule type" value="Genomic_DNA"/>
</dbReference>
<dbReference type="SUPFAM" id="SSF49503">
    <property type="entry name" value="Cupredoxins"/>
    <property type="match status" value="1"/>
</dbReference>
<evidence type="ECO:0000313" key="5">
    <source>
        <dbReference type="EMBL" id="SFJ50070.1"/>
    </source>
</evidence>
<evidence type="ECO:0000259" key="4">
    <source>
        <dbReference type="Pfam" id="PF00127"/>
    </source>
</evidence>